<feature type="non-terminal residue" evidence="2">
    <location>
        <position position="122"/>
    </location>
</feature>
<keyword evidence="3" id="KW-1185">Reference proteome</keyword>
<keyword evidence="2" id="KW-0378">Hydrolase</keyword>
<evidence type="ECO:0000256" key="1">
    <source>
        <dbReference type="SAM" id="MobiDB-lite"/>
    </source>
</evidence>
<dbReference type="SUPFAM" id="SSF52743">
    <property type="entry name" value="Subtilisin-like"/>
    <property type="match status" value="1"/>
</dbReference>
<dbReference type="Gene3D" id="3.40.50.200">
    <property type="entry name" value="Peptidase S8/S53 domain"/>
    <property type="match status" value="1"/>
</dbReference>
<protein>
    <submittedName>
        <fullName evidence="2">Subtilisin-like protease 3</fullName>
    </submittedName>
</protein>
<dbReference type="Proteomes" id="UP000660729">
    <property type="component" value="Unassembled WGS sequence"/>
</dbReference>
<dbReference type="GO" id="GO:0006508">
    <property type="term" value="P:proteolysis"/>
    <property type="evidence" value="ECO:0007669"/>
    <property type="project" value="UniProtKB-KW"/>
</dbReference>
<reference evidence="2" key="1">
    <citation type="submission" date="2020-04" db="EMBL/GenBank/DDBJ databases">
        <title>Draft genome resource of the tomato pathogen Pseudocercospora fuligena.</title>
        <authorList>
            <person name="Zaccaron A."/>
        </authorList>
    </citation>
    <scope>NUCLEOTIDE SEQUENCE</scope>
    <source>
        <strain evidence="2">PF001</strain>
    </source>
</reference>
<accession>A0A8H6RQX0</accession>
<dbReference type="EMBL" id="JABCIY010000035">
    <property type="protein sequence ID" value="KAF7195879.1"/>
    <property type="molecule type" value="Genomic_DNA"/>
</dbReference>
<dbReference type="OrthoDB" id="206201at2759"/>
<sequence length="122" mass="12722">HKGRVRLGANVLDPNGPVEDDIGHGTALAGQIAGIDHGVAKRSQLDIYFKQDIGKSVINVSVGTAKNSDPLDFGYACIFVAVASGNDDVDAKTASPGNEPIVCTVGATDKDNKRHPNRTEVA</sequence>
<feature type="region of interest" description="Disordered" evidence="1">
    <location>
        <begin position="89"/>
        <end position="122"/>
    </location>
</feature>
<evidence type="ECO:0000313" key="3">
    <source>
        <dbReference type="Proteomes" id="UP000660729"/>
    </source>
</evidence>
<dbReference type="GO" id="GO:0004252">
    <property type="term" value="F:serine-type endopeptidase activity"/>
    <property type="evidence" value="ECO:0007669"/>
    <property type="project" value="InterPro"/>
</dbReference>
<organism evidence="2 3">
    <name type="scientific">Pseudocercospora fuligena</name>
    <dbReference type="NCBI Taxonomy" id="685502"/>
    <lineage>
        <taxon>Eukaryota</taxon>
        <taxon>Fungi</taxon>
        <taxon>Dikarya</taxon>
        <taxon>Ascomycota</taxon>
        <taxon>Pezizomycotina</taxon>
        <taxon>Dothideomycetes</taxon>
        <taxon>Dothideomycetidae</taxon>
        <taxon>Mycosphaerellales</taxon>
        <taxon>Mycosphaerellaceae</taxon>
        <taxon>Pseudocercospora</taxon>
    </lineage>
</organism>
<dbReference type="InterPro" id="IPR036852">
    <property type="entry name" value="Peptidase_S8/S53_dom_sf"/>
</dbReference>
<name>A0A8H6RQX0_9PEZI</name>
<keyword evidence="2" id="KW-0645">Protease</keyword>
<dbReference type="AlphaFoldDB" id="A0A8H6RQX0"/>
<proteinExistence type="predicted"/>
<feature type="compositionally biased region" description="Basic and acidic residues" evidence="1">
    <location>
        <begin position="108"/>
        <end position="122"/>
    </location>
</feature>
<gene>
    <name evidence="2" type="ORF">HII31_02759</name>
</gene>
<evidence type="ECO:0000313" key="2">
    <source>
        <dbReference type="EMBL" id="KAF7195879.1"/>
    </source>
</evidence>
<comment type="caution">
    <text evidence="2">The sequence shown here is derived from an EMBL/GenBank/DDBJ whole genome shotgun (WGS) entry which is preliminary data.</text>
</comment>